<dbReference type="EMBL" id="ML995895">
    <property type="protein sequence ID" value="KAF2765314.1"/>
    <property type="molecule type" value="Genomic_DNA"/>
</dbReference>
<keyword evidence="1" id="KW-0175">Coiled coil</keyword>
<dbReference type="OrthoDB" id="5427350at2759"/>
<name>A0A6G1KZ48_9PEZI</name>
<evidence type="ECO:0000313" key="6">
    <source>
        <dbReference type="Proteomes" id="UP000799436"/>
    </source>
</evidence>
<dbReference type="Gene3D" id="3.40.50.300">
    <property type="entry name" value="P-loop containing nucleotide triphosphate hydrolases"/>
    <property type="match status" value="2"/>
</dbReference>
<feature type="domain" description="Dynamin N-terminal" evidence="3">
    <location>
        <begin position="167"/>
        <end position="419"/>
    </location>
</feature>
<dbReference type="AlphaFoldDB" id="A0A6G1KZ48"/>
<dbReference type="Proteomes" id="UP000799436">
    <property type="component" value="Unassembled WGS sequence"/>
</dbReference>
<reference evidence="5" key="1">
    <citation type="journal article" date="2020" name="Stud. Mycol.">
        <title>101 Dothideomycetes genomes: a test case for predicting lifestyles and emergence of pathogens.</title>
        <authorList>
            <person name="Haridas S."/>
            <person name="Albert R."/>
            <person name="Binder M."/>
            <person name="Bloem J."/>
            <person name="Labutti K."/>
            <person name="Salamov A."/>
            <person name="Andreopoulos B."/>
            <person name="Baker S."/>
            <person name="Barry K."/>
            <person name="Bills G."/>
            <person name="Bluhm B."/>
            <person name="Cannon C."/>
            <person name="Castanera R."/>
            <person name="Culley D."/>
            <person name="Daum C."/>
            <person name="Ezra D."/>
            <person name="Gonzalez J."/>
            <person name="Henrissat B."/>
            <person name="Kuo A."/>
            <person name="Liang C."/>
            <person name="Lipzen A."/>
            <person name="Lutzoni F."/>
            <person name="Magnuson J."/>
            <person name="Mondo S."/>
            <person name="Nolan M."/>
            <person name="Ohm R."/>
            <person name="Pangilinan J."/>
            <person name="Park H.-J."/>
            <person name="Ramirez L."/>
            <person name="Alfaro M."/>
            <person name="Sun H."/>
            <person name="Tritt A."/>
            <person name="Yoshinaga Y."/>
            <person name="Zwiers L.-H."/>
            <person name="Turgeon B."/>
            <person name="Goodwin S."/>
            <person name="Spatafora J."/>
            <person name="Crous P."/>
            <person name="Grigoriev I."/>
        </authorList>
    </citation>
    <scope>NUCLEOTIDE SEQUENCE</scope>
    <source>
        <strain evidence="5">CBS 116005</strain>
    </source>
</reference>
<proteinExistence type="predicted"/>
<organism evidence="5 6">
    <name type="scientific">Teratosphaeria nubilosa</name>
    <dbReference type="NCBI Taxonomy" id="161662"/>
    <lineage>
        <taxon>Eukaryota</taxon>
        <taxon>Fungi</taxon>
        <taxon>Dikarya</taxon>
        <taxon>Ascomycota</taxon>
        <taxon>Pezizomycotina</taxon>
        <taxon>Dothideomycetes</taxon>
        <taxon>Dothideomycetidae</taxon>
        <taxon>Mycosphaerellales</taxon>
        <taxon>Teratosphaeriaceae</taxon>
        <taxon>Teratosphaeria</taxon>
    </lineage>
</organism>
<evidence type="ECO:0000313" key="5">
    <source>
        <dbReference type="EMBL" id="KAF2765314.1"/>
    </source>
</evidence>
<feature type="coiled-coil region" evidence="1">
    <location>
        <begin position="447"/>
        <end position="493"/>
    </location>
</feature>
<evidence type="ECO:0000259" key="3">
    <source>
        <dbReference type="Pfam" id="PF00350"/>
    </source>
</evidence>
<keyword evidence="6" id="KW-1185">Reference proteome</keyword>
<dbReference type="Pfam" id="PF00350">
    <property type="entry name" value="Dynamin_N"/>
    <property type="match status" value="1"/>
</dbReference>
<protein>
    <recommendedName>
        <fullName evidence="7">G domain-containing protein</fullName>
    </recommendedName>
</protein>
<feature type="region of interest" description="Disordered" evidence="2">
    <location>
        <begin position="1"/>
        <end position="97"/>
    </location>
</feature>
<dbReference type="PANTHER" id="PTHR36681:SF3">
    <property type="entry name" value="NUCLEAR GTPASE, GERMINAL CENTER-ASSOCIATED, TANDEM DUPLICATE 3"/>
    <property type="match status" value="1"/>
</dbReference>
<evidence type="ECO:0000256" key="2">
    <source>
        <dbReference type="SAM" id="MobiDB-lite"/>
    </source>
</evidence>
<dbReference type="SUPFAM" id="SSF52540">
    <property type="entry name" value="P-loop containing nucleoside triphosphate hydrolases"/>
    <property type="match status" value="1"/>
</dbReference>
<evidence type="ECO:0000256" key="1">
    <source>
        <dbReference type="SAM" id="Coils"/>
    </source>
</evidence>
<feature type="compositionally biased region" description="Basic and acidic residues" evidence="2">
    <location>
        <begin position="1"/>
        <end position="26"/>
    </location>
</feature>
<sequence length="910" mass="102952">MDDDKVDKVEEPKFEEDHTKYVEVEAHSSGPPQHYEELPPQDSSDSLFVGQEDGVPSGSTTQSTKRESEDAPAPEAPRRKKARSSRTNPNLVPPYDVNNEKGLSQLAVDQPCFKEAEKLVREICDIVIIKAEALKKQGYADDEIATIIKRLKTMRFSNSNYPQSKPVGFLGDTAAGKSTLINSLLSKDNVAAESDEGSSGTSVIQELRVSELDQIDAFKAEVLFHRQRDIDLSLVKHFQDIYDFPSLRRTILTTRSVQNFNFKDKTSAAAFFSQARVRDDAVMIQKLKESINETTKAAGFPKFQVTANSMAELNKMLARFKGPTKTSSASPSLWPLVRKIITFVNARILSEGAVLADLPGTSDVNKLRVQATREYLKTCDVVVIAHPIPRIQSQDSVWSNMIECVRSGKQSNIILVCTKIDDFNHNRTREDVSGKEAAYLQGLKYAAENLASEIKDLDGDIADAEADDDNDQTAKLNKKRRSLALERAKAEAKWQEANILMRNQRNESALQQKFREITRSNATLRVHYVSSQVYQEHMRGYDQNKPPQLSLEATGIPALRQDLFERPAKQKMASLKLLGSKTLPRVLLAIEMQCSKSRLERKQDVEVKVVAPYNAFKKLATSLKTELKRVCEEGLDNIILQYEVDWKSEAKRHHDSWVKYNYGRYRAFIRRDGVWKAPGKKEVSDWTAAINEISAEGFTAAFQDFRLRCDGVKVEFLGQADALLQHLEADLRESPELMGLNLEHFYMFIDKVREHVAEETAEAFRQLKDRVSYISYDATSTQAEGSYFKRTMQVTYNNCKLCQGDGVFKQRQSVMMDKLTGPKNVFLVVKEHALAAVEQCIDEWAAEMSKKVGREFEGVIQDFHRRFADVEEEDETKAAFRKELSGAVEQAIEVVDTKLKEQLDACAKFR</sequence>
<evidence type="ECO:0008006" key="7">
    <source>
        <dbReference type="Google" id="ProtNLM"/>
    </source>
</evidence>
<dbReference type="InterPro" id="IPR027417">
    <property type="entry name" value="P-loop_NTPase"/>
</dbReference>
<dbReference type="Pfam" id="PF24564">
    <property type="entry name" value="DUF7605"/>
    <property type="match status" value="1"/>
</dbReference>
<dbReference type="InterPro" id="IPR045063">
    <property type="entry name" value="Dynamin_N"/>
</dbReference>
<dbReference type="InterPro" id="IPR056024">
    <property type="entry name" value="DUF7605"/>
</dbReference>
<dbReference type="PANTHER" id="PTHR36681">
    <property type="entry name" value="NUCLEAR GTPASE, GERMINAL CENTER-ASSOCIATED, TANDEM DUPLICATE 3"/>
    <property type="match status" value="1"/>
</dbReference>
<evidence type="ECO:0000259" key="4">
    <source>
        <dbReference type="Pfam" id="PF24564"/>
    </source>
</evidence>
<feature type="domain" description="DUF7605" evidence="4">
    <location>
        <begin position="645"/>
        <end position="821"/>
    </location>
</feature>
<gene>
    <name evidence="5" type="ORF">EJ03DRAFT_339162</name>
</gene>
<accession>A0A6G1KZ48</accession>